<dbReference type="Gene3D" id="1.20.1270.60">
    <property type="entry name" value="Arfaptin homology (AH) domain/BAR domain"/>
    <property type="match status" value="1"/>
</dbReference>
<dbReference type="EMBL" id="KZ992098">
    <property type="protein sequence ID" value="RKP22444.1"/>
    <property type="molecule type" value="Genomic_DNA"/>
</dbReference>
<proteinExistence type="predicted"/>
<protein>
    <recommendedName>
        <fullName evidence="2">BAR domain-containing protein</fullName>
    </recommendedName>
</protein>
<dbReference type="SUPFAM" id="SSF103657">
    <property type="entry name" value="BAR/IMD domain-like"/>
    <property type="match status" value="1"/>
</dbReference>
<keyword evidence="1" id="KW-0175">Coiled coil</keyword>
<accession>A0A4P9YRS5</accession>
<dbReference type="PROSITE" id="PS51021">
    <property type="entry name" value="BAR"/>
    <property type="match status" value="1"/>
</dbReference>
<dbReference type="AlphaFoldDB" id="A0A4P9YRS5"/>
<dbReference type="GO" id="GO:0005737">
    <property type="term" value="C:cytoplasm"/>
    <property type="evidence" value="ECO:0007669"/>
    <property type="project" value="InterPro"/>
</dbReference>
<name>A0A4P9YRS5_9FUNG</name>
<evidence type="ECO:0000313" key="3">
    <source>
        <dbReference type="EMBL" id="RKP22444.1"/>
    </source>
</evidence>
<keyword evidence="4" id="KW-1185">Reference proteome</keyword>
<evidence type="ECO:0000313" key="4">
    <source>
        <dbReference type="Proteomes" id="UP000278143"/>
    </source>
</evidence>
<evidence type="ECO:0000259" key="2">
    <source>
        <dbReference type="PROSITE" id="PS51021"/>
    </source>
</evidence>
<dbReference type="InterPro" id="IPR004148">
    <property type="entry name" value="BAR_dom"/>
</dbReference>
<dbReference type="Proteomes" id="UP000278143">
    <property type="component" value="Unassembled WGS sequence"/>
</dbReference>
<sequence length="209" mass="24132">MSSKTETSEEFRKLEQEIDAKRDFVENISGVSETYMKTLTKRTKADKSLIVESLGTTMSALGSQLSNDSEYGKSLIKTGEGLQQIAEVQLQYSVKLKAGFMNSLERVKEELKDYQQLRKRLEARRLDFDSKTNKVQKSKKERPELEEDMRAAQARYEEVMADTHNKMVSISELEEVQHRDLIDFVEAQLEYFRKGMEIMTKVQQSLGDP</sequence>
<dbReference type="SMART" id="SM00721">
    <property type="entry name" value="BAR"/>
    <property type="match status" value="1"/>
</dbReference>
<organism evidence="3 4">
    <name type="scientific">Syncephalis pseudoplumigaleata</name>
    <dbReference type="NCBI Taxonomy" id="1712513"/>
    <lineage>
        <taxon>Eukaryota</taxon>
        <taxon>Fungi</taxon>
        <taxon>Fungi incertae sedis</taxon>
        <taxon>Zoopagomycota</taxon>
        <taxon>Zoopagomycotina</taxon>
        <taxon>Zoopagomycetes</taxon>
        <taxon>Zoopagales</taxon>
        <taxon>Piptocephalidaceae</taxon>
        <taxon>Syncephalis</taxon>
    </lineage>
</organism>
<gene>
    <name evidence="3" type="ORF">SYNPS1DRAFT_25811</name>
</gene>
<dbReference type="Pfam" id="PF03114">
    <property type="entry name" value="BAR"/>
    <property type="match status" value="1"/>
</dbReference>
<feature type="coiled-coil region" evidence="1">
    <location>
        <begin position="97"/>
        <end position="162"/>
    </location>
</feature>
<dbReference type="InterPro" id="IPR027267">
    <property type="entry name" value="AH/BAR_dom_sf"/>
</dbReference>
<evidence type="ECO:0000256" key="1">
    <source>
        <dbReference type="SAM" id="Coils"/>
    </source>
</evidence>
<feature type="domain" description="BAR" evidence="2">
    <location>
        <begin position="1"/>
        <end position="209"/>
    </location>
</feature>
<reference evidence="4" key="1">
    <citation type="journal article" date="2018" name="Nat. Microbiol.">
        <title>Leveraging single-cell genomics to expand the fungal tree of life.</title>
        <authorList>
            <person name="Ahrendt S.R."/>
            <person name="Quandt C.A."/>
            <person name="Ciobanu D."/>
            <person name="Clum A."/>
            <person name="Salamov A."/>
            <person name="Andreopoulos B."/>
            <person name="Cheng J.F."/>
            <person name="Woyke T."/>
            <person name="Pelin A."/>
            <person name="Henrissat B."/>
            <person name="Reynolds N.K."/>
            <person name="Benny G.L."/>
            <person name="Smith M.E."/>
            <person name="James T.Y."/>
            <person name="Grigoriev I.V."/>
        </authorList>
    </citation>
    <scope>NUCLEOTIDE SEQUENCE [LARGE SCALE GENOMIC DNA]</scope>
    <source>
        <strain evidence="4">Benny S71-1</strain>
    </source>
</reference>
<dbReference type="OrthoDB" id="14167at2759"/>